<dbReference type="VEuPathDB" id="FungiDB:PPTG_09788"/>
<dbReference type="PANTHER" id="PTHR40866">
    <property type="entry name" value="BED-TYPE DOMAIN-CONTAINING PROTEIN"/>
    <property type="match status" value="1"/>
</dbReference>
<feature type="non-terminal residue" evidence="1">
    <location>
        <position position="1"/>
    </location>
</feature>
<dbReference type="EMBL" id="KI684477">
    <property type="protein sequence ID" value="ETK94930.1"/>
    <property type="molecule type" value="Genomic_DNA"/>
</dbReference>
<protein>
    <recommendedName>
        <fullName evidence="2">HAT C-terminal dimerisation domain-containing protein</fullName>
    </recommendedName>
</protein>
<dbReference type="InterPro" id="IPR012337">
    <property type="entry name" value="RNaseH-like_sf"/>
</dbReference>
<gene>
    <name evidence="1" type="ORF">L915_02104</name>
</gene>
<sequence>QYISEHEALLCQVNELMTQLRTKKNSASLGEYTDLRPVKRNVTRWSSTFKMKAGKKLLEDLKALDSVCLVLQSNKTTLSDVRIMFDGVIKRYSNMAKYLSKDANIVHSPAFVSAVVKIMHQERLSRLETAAIASFQVGEISASEPEEANASSFAATLLHAGNKQKYATANAPQYDSLLFHVPPTSHDCERLFFKAKAVMTPQRSSMLPINFEMIMFLKENASYWGRRTVATAQHRSTDSKQMRQSRR</sequence>
<evidence type="ECO:0008006" key="2">
    <source>
        <dbReference type="Google" id="ProtNLM"/>
    </source>
</evidence>
<organism evidence="1">
    <name type="scientific">Phytophthora nicotianae</name>
    <name type="common">Potato buckeye rot agent</name>
    <name type="synonym">Phytophthora parasitica</name>
    <dbReference type="NCBI Taxonomy" id="4792"/>
    <lineage>
        <taxon>Eukaryota</taxon>
        <taxon>Sar</taxon>
        <taxon>Stramenopiles</taxon>
        <taxon>Oomycota</taxon>
        <taxon>Peronosporomycetes</taxon>
        <taxon>Peronosporales</taxon>
        <taxon>Peronosporaceae</taxon>
        <taxon>Phytophthora</taxon>
    </lineage>
</organism>
<accession>W2HK48</accession>
<dbReference type="SUPFAM" id="SSF53098">
    <property type="entry name" value="Ribonuclease H-like"/>
    <property type="match status" value="1"/>
</dbReference>
<proteinExistence type="predicted"/>
<dbReference type="PANTHER" id="PTHR40866:SF1">
    <property type="entry name" value="BED-TYPE DOMAIN-CONTAINING PROTEIN"/>
    <property type="match status" value="1"/>
</dbReference>
<dbReference type="Proteomes" id="UP000053236">
    <property type="component" value="Unassembled WGS sequence"/>
</dbReference>
<name>W2HK48_PHYNI</name>
<evidence type="ECO:0000313" key="1">
    <source>
        <dbReference type="EMBL" id="ETK94930.1"/>
    </source>
</evidence>
<reference evidence="1" key="1">
    <citation type="submission" date="2013-11" db="EMBL/GenBank/DDBJ databases">
        <title>The Genome Sequence of Phytophthora parasitica CJ02B3.</title>
        <authorList>
            <consortium name="The Broad Institute Genomics Platform"/>
            <person name="Russ C."/>
            <person name="Tyler B."/>
            <person name="Panabieres F."/>
            <person name="Shan W."/>
            <person name="Tripathy S."/>
            <person name="Grunwald N."/>
            <person name="Machado M."/>
            <person name="Johnson C.S."/>
            <person name="Arredondo F."/>
            <person name="Hong C."/>
            <person name="Coffey M."/>
            <person name="Young S.K."/>
            <person name="Zeng Q."/>
            <person name="Gargeya S."/>
            <person name="Fitzgerald M."/>
            <person name="Abouelleil A."/>
            <person name="Alvarado L."/>
            <person name="Chapman S.B."/>
            <person name="Gainer-Dewar J."/>
            <person name="Goldberg J."/>
            <person name="Griggs A."/>
            <person name="Gujja S."/>
            <person name="Hansen M."/>
            <person name="Howarth C."/>
            <person name="Imamovic A."/>
            <person name="Ireland A."/>
            <person name="Larimer J."/>
            <person name="McCowan C."/>
            <person name="Murphy C."/>
            <person name="Pearson M."/>
            <person name="Poon T.W."/>
            <person name="Priest M."/>
            <person name="Roberts A."/>
            <person name="Saif S."/>
            <person name="Shea T."/>
            <person name="Sykes S."/>
            <person name="Wortman J."/>
            <person name="Nusbaum C."/>
            <person name="Birren B."/>
        </authorList>
    </citation>
    <scope>NUCLEOTIDE SEQUENCE [LARGE SCALE GENOMIC DNA]</scope>
    <source>
        <strain evidence="1">CJ02B3</strain>
    </source>
</reference>
<dbReference type="AlphaFoldDB" id="W2HK48"/>